<accession>A0A4C1UTP0</accession>
<comment type="caution">
    <text evidence="1">The sequence shown here is derived from an EMBL/GenBank/DDBJ whole genome shotgun (WGS) entry which is preliminary data.</text>
</comment>
<proteinExistence type="predicted"/>
<gene>
    <name evidence="1" type="ORF">EVAR_22728_1</name>
</gene>
<protein>
    <submittedName>
        <fullName evidence="1">Uncharacterized protein</fullName>
    </submittedName>
</protein>
<dbReference type="Proteomes" id="UP000299102">
    <property type="component" value="Unassembled WGS sequence"/>
</dbReference>
<dbReference type="AlphaFoldDB" id="A0A4C1UTP0"/>
<evidence type="ECO:0000313" key="1">
    <source>
        <dbReference type="EMBL" id="GBP29356.1"/>
    </source>
</evidence>
<organism evidence="1 2">
    <name type="scientific">Eumeta variegata</name>
    <name type="common">Bagworm moth</name>
    <name type="synonym">Eumeta japonica</name>
    <dbReference type="NCBI Taxonomy" id="151549"/>
    <lineage>
        <taxon>Eukaryota</taxon>
        <taxon>Metazoa</taxon>
        <taxon>Ecdysozoa</taxon>
        <taxon>Arthropoda</taxon>
        <taxon>Hexapoda</taxon>
        <taxon>Insecta</taxon>
        <taxon>Pterygota</taxon>
        <taxon>Neoptera</taxon>
        <taxon>Endopterygota</taxon>
        <taxon>Lepidoptera</taxon>
        <taxon>Glossata</taxon>
        <taxon>Ditrysia</taxon>
        <taxon>Tineoidea</taxon>
        <taxon>Psychidae</taxon>
        <taxon>Oiketicinae</taxon>
        <taxon>Eumeta</taxon>
    </lineage>
</organism>
<evidence type="ECO:0000313" key="2">
    <source>
        <dbReference type="Proteomes" id="UP000299102"/>
    </source>
</evidence>
<reference evidence="1 2" key="1">
    <citation type="journal article" date="2019" name="Commun. Biol.">
        <title>The bagworm genome reveals a unique fibroin gene that provides high tensile strength.</title>
        <authorList>
            <person name="Kono N."/>
            <person name="Nakamura H."/>
            <person name="Ohtoshi R."/>
            <person name="Tomita M."/>
            <person name="Numata K."/>
            <person name="Arakawa K."/>
        </authorList>
    </citation>
    <scope>NUCLEOTIDE SEQUENCE [LARGE SCALE GENOMIC DNA]</scope>
</reference>
<keyword evidence="2" id="KW-1185">Reference proteome</keyword>
<name>A0A4C1UTP0_EUMVA</name>
<sequence length="130" mass="15236">MAGIADKRWEIKLLEWLLRTASRSVGRSPSFDRRDREGSSRAARALSRAAKLNLIGRNQPAPRGRLTQSARRFRLLSRLTPPQIWRWRDLDTCPFFFPLSSEWRHESRPFLGARRLLYRSAPEINTIYSN</sequence>
<dbReference type="EMBL" id="BGZK01000219">
    <property type="protein sequence ID" value="GBP29356.1"/>
    <property type="molecule type" value="Genomic_DNA"/>
</dbReference>